<reference evidence="3" key="1">
    <citation type="journal article" date="2019" name="Int. J. Syst. Evol. Microbiol.">
        <title>The Global Catalogue of Microorganisms (GCM) 10K type strain sequencing project: providing services to taxonomists for standard genome sequencing and annotation.</title>
        <authorList>
            <consortium name="The Broad Institute Genomics Platform"/>
            <consortium name="The Broad Institute Genome Sequencing Center for Infectious Disease"/>
            <person name="Wu L."/>
            <person name="Ma J."/>
        </authorList>
    </citation>
    <scope>NUCLEOTIDE SEQUENCE [LARGE SCALE GENOMIC DNA]</scope>
    <source>
        <strain evidence="3">JCM 16702</strain>
    </source>
</reference>
<evidence type="ECO:0000313" key="2">
    <source>
        <dbReference type="EMBL" id="GAA4071591.1"/>
    </source>
</evidence>
<proteinExistence type="predicted"/>
<keyword evidence="3" id="KW-1185">Reference proteome</keyword>
<feature type="signal peptide" evidence="1">
    <location>
        <begin position="1"/>
        <end position="20"/>
    </location>
</feature>
<evidence type="ECO:0000256" key="1">
    <source>
        <dbReference type="SAM" id="SignalP"/>
    </source>
</evidence>
<accession>A0ABP7VPA8</accession>
<comment type="caution">
    <text evidence="2">The sequence shown here is derived from an EMBL/GenBank/DDBJ whole genome shotgun (WGS) entry which is preliminary data.</text>
</comment>
<gene>
    <name evidence="2" type="ORF">GCM10022214_29280</name>
</gene>
<organism evidence="2 3">
    <name type="scientific">Actinomadura miaoliensis</name>
    <dbReference type="NCBI Taxonomy" id="430685"/>
    <lineage>
        <taxon>Bacteria</taxon>
        <taxon>Bacillati</taxon>
        <taxon>Actinomycetota</taxon>
        <taxon>Actinomycetes</taxon>
        <taxon>Streptosporangiales</taxon>
        <taxon>Thermomonosporaceae</taxon>
        <taxon>Actinomadura</taxon>
    </lineage>
</organism>
<dbReference type="EMBL" id="BAAAZG010000017">
    <property type="protein sequence ID" value="GAA4071591.1"/>
    <property type="molecule type" value="Genomic_DNA"/>
</dbReference>
<dbReference type="Proteomes" id="UP001500683">
    <property type="component" value="Unassembled WGS sequence"/>
</dbReference>
<dbReference type="RefSeq" id="WP_344946622.1">
    <property type="nucleotide sequence ID" value="NZ_BAAAZG010000017.1"/>
</dbReference>
<protein>
    <submittedName>
        <fullName evidence="2">Uncharacterized protein</fullName>
    </submittedName>
</protein>
<name>A0ABP7VPA8_9ACTN</name>
<evidence type="ECO:0000313" key="3">
    <source>
        <dbReference type="Proteomes" id="UP001500683"/>
    </source>
</evidence>
<sequence length="65" mass="6641">MTRFLVICGLVIALLAPAWAGSHGATGVLAPGIAPGLMPRLTPEARDDERGPVAALRHCAPSCPP</sequence>
<feature type="chain" id="PRO_5045786143" evidence="1">
    <location>
        <begin position="21"/>
        <end position="65"/>
    </location>
</feature>
<keyword evidence="1" id="KW-0732">Signal</keyword>